<evidence type="ECO:0000313" key="1">
    <source>
        <dbReference type="EMBL" id="OOE00002.1"/>
    </source>
</evidence>
<dbReference type="SUPFAM" id="SSF48371">
    <property type="entry name" value="ARM repeat"/>
    <property type="match status" value="1"/>
</dbReference>
<keyword evidence="2" id="KW-1185">Reference proteome</keyword>
<organism evidence="1 2">
    <name type="scientific">Anoxybacillus kestanbolensis</name>
    <dbReference type="NCBI Taxonomy" id="227476"/>
    <lineage>
        <taxon>Bacteria</taxon>
        <taxon>Bacillati</taxon>
        <taxon>Bacillota</taxon>
        <taxon>Bacilli</taxon>
        <taxon>Bacillales</taxon>
        <taxon>Anoxybacillaceae</taxon>
        <taxon>Anoxybacillus</taxon>
    </lineage>
</organism>
<protein>
    <submittedName>
        <fullName evidence="1">DNA alkylation repair protein</fullName>
    </submittedName>
</protein>
<sequence length="227" mass="27383">MADIYIRQLVQWMNQHRNEENAKAMKKYMRDQFDFLGIRSPQRNALLREFLKEHGKPRLEELPQMVLALWELPEREFQYIALTLLEKEVKKLSDEHLPLAETLVVTKSWWDTVDPLSTNIIGTILKKHPKWIEHYTRKWIQSDHMWLQRTAILFQLKYKKETDEQLLYQYIRMCKDSREFFIQKAIGWALREYSKTNPESVISFVESEHLAPLSKREALKIIKKHES</sequence>
<evidence type="ECO:0000313" key="2">
    <source>
        <dbReference type="Proteomes" id="UP000188458"/>
    </source>
</evidence>
<comment type="caution">
    <text evidence="1">The sequence shown here is derived from an EMBL/GenBank/DDBJ whole genome shotgun (WGS) entry which is preliminary data.</text>
</comment>
<reference evidence="2" key="1">
    <citation type="submission" date="2016-11" db="EMBL/GenBank/DDBJ databases">
        <title>Draft genome sequence of Anoxybacillus sp. strain 103 isolated from the Qarvajar hot spring in Nagorno-Karabach.</title>
        <authorList>
            <person name="Hovhannisyan P."/>
            <person name="Panosyan H."/>
            <person name="Birkeland N.-K."/>
        </authorList>
    </citation>
    <scope>NUCLEOTIDE SEQUENCE [LARGE SCALE GENOMIC DNA]</scope>
    <source>
        <strain evidence="2">103</strain>
    </source>
</reference>
<dbReference type="PANTHER" id="PTHR34070:SF1">
    <property type="entry name" value="DNA ALKYLATION REPAIR PROTEIN"/>
    <property type="match status" value="1"/>
</dbReference>
<dbReference type="RefSeq" id="WP_077429947.1">
    <property type="nucleotide sequence ID" value="NZ_MQAD01000037.1"/>
</dbReference>
<dbReference type="EMBL" id="MQAD01000037">
    <property type="protein sequence ID" value="OOE00002.1"/>
    <property type="molecule type" value="Genomic_DNA"/>
</dbReference>
<proteinExistence type="predicted"/>
<dbReference type="AlphaFoldDB" id="A0A1V3FEI7"/>
<gene>
    <name evidence="1" type="ORF">BO219_13750</name>
</gene>
<accession>A0A1V3FEI7</accession>
<name>A0A1V3FEI7_9BACL</name>
<dbReference type="Gene3D" id="1.25.40.290">
    <property type="entry name" value="ARM repeat domains"/>
    <property type="match status" value="1"/>
</dbReference>
<dbReference type="Gene3D" id="1.20.1660.10">
    <property type="entry name" value="Hypothetical protein (EF3068)"/>
    <property type="match status" value="1"/>
</dbReference>
<dbReference type="InterPro" id="IPR016024">
    <property type="entry name" value="ARM-type_fold"/>
</dbReference>
<dbReference type="CDD" id="cd07064">
    <property type="entry name" value="AlkD_like_1"/>
    <property type="match status" value="1"/>
</dbReference>
<dbReference type="Proteomes" id="UP000188458">
    <property type="component" value="Unassembled WGS sequence"/>
</dbReference>
<dbReference type="PANTHER" id="PTHR34070">
    <property type="entry name" value="ARMADILLO-TYPE FOLD"/>
    <property type="match status" value="1"/>
</dbReference>
<dbReference type="InterPro" id="IPR014825">
    <property type="entry name" value="DNA_alkylation"/>
</dbReference>
<dbReference type="Pfam" id="PF08713">
    <property type="entry name" value="DNA_alkylation"/>
    <property type="match status" value="1"/>
</dbReference>